<reference evidence="3 4" key="1">
    <citation type="submission" date="2015-12" db="EMBL/GenBank/DDBJ databases">
        <title>Draft genome sequence of Moniliophthora roreri, the causal agent of frosty pod rot of cacao.</title>
        <authorList>
            <person name="Aime M.C."/>
            <person name="Diaz-Valderrama J.R."/>
            <person name="Kijpornyongpan T."/>
            <person name="Phillips-Mora W."/>
        </authorList>
    </citation>
    <scope>NUCLEOTIDE SEQUENCE [LARGE SCALE GENOMIC DNA]</scope>
    <source>
        <strain evidence="3 4">MCA 2952</strain>
    </source>
</reference>
<evidence type="ECO:0000313" key="3">
    <source>
        <dbReference type="EMBL" id="KTB29100.1"/>
    </source>
</evidence>
<protein>
    <recommendedName>
        <fullName evidence="2">DUF7330 domain-containing protein</fullName>
    </recommendedName>
</protein>
<comment type="caution">
    <text evidence="3">The sequence shown here is derived from an EMBL/GenBank/DDBJ whole genome shotgun (WGS) entry which is preliminary data.</text>
</comment>
<evidence type="ECO:0000256" key="1">
    <source>
        <dbReference type="SAM" id="Phobius"/>
    </source>
</evidence>
<name>A0A0W0EYC4_MONRR</name>
<dbReference type="eggNOG" id="ENOG502SAMB">
    <property type="taxonomic scope" value="Eukaryota"/>
</dbReference>
<keyword evidence="1" id="KW-1133">Transmembrane helix</keyword>
<keyword evidence="1" id="KW-0472">Membrane</keyword>
<dbReference type="EMBL" id="LATX01002450">
    <property type="protein sequence ID" value="KTB29100.1"/>
    <property type="molecule type" value="Genomic_DNA"/>
</dbReference>
<feature type="transmembrane region" description="Helical" evidence="1">
    <location>
        <begin position="39"/>
        <end position="56"/>
    </location>
</feature>
<gene>
    <name evidence="3" type="ORF">WG66_18343</name>
</gene>
<sequence length="479" mass="52525">MNHEKAPLLQESPGTQPVILPVYAIPDRAERRAARRRKFFKHLAIFLLIFTIWKLHTMRFVYWGGRGHGGCGHQPYGYSGLAEWGWPDNGHELEFDGEDFPWPPELTIDTCAEWPHPPGGEHGRLRHPHGNEGHPRSTVSTFNLPVSSDVLFLFARGPWSAGRVNILQGDDQSDEVVVNITTKWYGPRALLDSVQICKVKREEGQNGIGILSVRDRVPPNHHRHHHRVEFTVDVILPASKSADDALVIKDFRASMPIFTYNLADLAESVRFDSISLRGSVSTVVSESLAASRADFTSHVGSITGNFSTSSSLKLITDNGHIAANITLSNDAKSDEWTELELKTSNAAIQSNISLVTTSSDTGGQFRVKSTTAAGSTHIDVPSAPSEHTLDMAVHGSLGAIYVALHETYEGAFSVSTSGLTKATIVEPEEKRKNGRKVEYSEVSRGNVRGVIWVADGDEKGKERGNVDVSNSLGSTTLRL</sequence>
<proteinExistence type="predicted"/>
<feature type="domain" description="DUF7330" evidence="2">
    <location>
        <begin position="329"/>
        <end position="417"/>
    </location>
</feature>
<keyword evidence="1" id="KW-0812">Transmembrane</keyword>
<dbReference type="Pfam" id="PF24016">
    <property type="entry name" value="DUF7330"/>
    <property type="match status" value="1"/>
</dbReference>
<organism evidence="3 4">
    <name type="scientific">Moniliophthora roreri</name>
    <name type="common">Frosty pod rot fungus</name>
    <name type="synonym">Monilia roreri</name>
    <dbReference type="NCBI Taxonomy" id="221103"/>
    <lineage>
        <taxon>Eukaryota</taxon>
        <taxon>Fungi</taxon>
        <taxon>Dikarya</taxon>
        <taxon>Basidiomycota</taxon>
        <taxon>Agaricomycotina</taxon>
        <taxon>Agaricomycetes</taxon>
        <taxon>Agaricomycetidae</taxon>
        <taxon>Agaricales</taxon>
        <taxon>Marasmiineae</taxon>
        <taxon>Marasmiaceae</taxon>
        <taxon>Moniliophthora</taxon>
    </lineage>
</organism>
<evidence type="ECO:0000313" key="4">
    <source>
        <dbReference type="Proteomes" id="UP000054988"/>
    </source>
</evidence>
<dbReference type="AlphaFoldDB" id="A0A0W0EYC4"/>
<evidence type="ECO:0000259" key="2">
    <source>
        <dbReference type="Pfam" id="PF24016"/>
    </source>
</evidence>
<dbReference type="InterPro" id="IPR055754">
    <property type="entry name" value="DUF7330"/>
</dbReference>
<accession>A0A0W0EYC4</accession>
<dbReference type="Proteomes" id="UP000054988">
    <property type="component" value="Unassembled WGS sequence"/>
</dbReference>